<evidence type="ECO:0000313" key="4">
    <source>
        <dbReference type="EMBL" id="GBR76314.1"/>
    </source>
</evidence>
<dbReference type="Pfam" id="PF00395">
    <property type="entry name" value="SLH"/>
    <property type="match status" value="1"/>
</dbReference>
<protein>
    <submittedName>
        <fullName evidence="4">Surface protein</fullName>
    </submittedName>
</protein>
<feature type="compositionally biased region" description="Acidic residues" evidence="1">
    <location>
        <begin position="576"/>
        <end position="593"/>
    </location>
</feature>
<evidence type="ECO:0000256" key="2">
    <source>
        <dbReference type="SAM" id="SignalP"/>
    </source>
</evidence>
<dbReference type="SUPFAM" id="SSF56935">
    <property type="entry name" value="Porins"/>
    <property type="match status" value="1"/>
</dbReference>
<feature type="region of interest" description="Disordered" evidence="1">
    <location>
        <begin position="531"/>
        <end position="635"/>
    </location>
</feature>
<dbReference type="InterPro" id="IPR051465">
    <property type="entry name" value="Cell_Envelope_Struct_Comp"/>
</dbReference>
<feature type="compositionally biased region" description="Pro residues" evidence="1">
    <location>
        <begin position="558"/>
        <end position="569"/>
    </location>
</feature>
<evidence type="ECO:0000259" key="3">
    <source>
        <dbReference type="PROSITE" id="PS51272"/>
    </source>
</evidence>
<keyword evidence="5" id="KW-1185">Reference proteome</keyword>
<reference evidence="4 5" key="1">
    <citation type="journal article" date="2019" name="ISME J.">
        <title>Genome analyses of uncultured TG2/ZB3 bacteria in 'Margulisbacteria' specifically attached to ectosymbiotic spirochetes of protists in the termite gut.</title>
        <authorList>
            <person name="Utami Y.D."/>
            <person name="Kuwahara H."/>
            <person name="Igai K."/>
            <person name="Murakami T."/>
            <person name="Sugaya K."/>
            <person name="Morikawa T."/>
            <person name="Nagura Y."/>
            <person name="Yuki M."/>
            <person name="Deevong P."/>
            <person name="Inoue T."/>
            <person name="Kihara K."/>
            <person name="Lo N."/>
            <person name="Yamada A."/>
            <person name="Ohkuma M."/>
            <person name="Hongoh Y."/>
        </authorList>
    </citation>
    <scope>NUCLEOTIDE SEQUENCE [LARGE SCALE GENOMIC DNA]</scope>
    <source>
        <strain evidence="4">NkOx7-02</strain>
    </source>
</reference>
<feature type="compositionally biased region" description="Acidic residues" evidence="1">
    <location>
        <begin position="625"/>
        <end position="635"/>
    </location>
</feature>
<proteinExistence type="predicted"/>
<feature type="chain" id="PRO_5017475311" evidence="2">
    <location>
        <begin position="21"/>
        <end position="635"/>
    </location>
</feature>
<evidence type="ECO:0000313" key="5">
    <source>
        <dbReference type="Proteomes" id="UP000275925"/>
    </source>
</evidence>
<name>A0A388THH4_9BACT</name>
<keyword evidence="2" id="KW-0732">Signal</keyword>
<feature type="domain" description="SLH" evidence="3">
    <location>
        <begin position="340"/>
        <end position="404"/>
    </location>
</feature>
<gene>
    <name evidence="4" type="ORF">NO2_0883</name>
</gene>
<dbReference type="PROSITE" id="PS51272">
    <property type="entry name" value="SLH"/>
    <property type="match status" value="2"/>
</dbReference>
<accession>A0A388THH4</accession>
<feature type="signal peptide" evidence="2">
    <location>
        <begin position="1"/>
        <end position="20"/>
    </location>
</feature>
<evidence type="ECO:0000256" key="1">
    <source>
        <dbReference type="SAM" id="MobiDB-lite"/>
    </source>
</evidence>
<organism evidence="4 5">
    <name type="scientific">Candidatus Termititenax persephonae</name>
    <dbReference type="NCBI Taxonomy" id="2218525"/>
    <lineage>
        <taxon>Bacteria</taxon>
        <taxon>Bacillati</taxon>
        <taxon>Candidatus Margulisiibacteriota</taxon>
        <taxon>Candidatus Termititenacia</taxon>
        <taxon>Candidatus Termititenacales</taxon>
        <taxon>Candidatus Termititenacaceae</taxon>
        <taxon>Candidatus Termititenax</taxon>
    </lineage>
</organism>
<dbReference type="Proteomes" id="UP000275925">
    <property type="component" value="Unassembled WGS sequence"/>
</dbReference>
<dbReference type="InterPro" id="IPR001119">
    <property type="entry name" value="SLH_dom"/>
</dbReference>
<feature type="compositionally biased region" description="Pro residues" evidence="1">
    <location>
        <begin position="537"/>
        <end position="546"/>
    </location>
</feature>
<dbReference type="EMBL" id="BGZO01000023">
    <property type="protein sequence ID" value="GBR76314.1"/>
    <property type="molecule type" value="Genomic_DNA"/>
</dbReference>
<dbReference type="AlphaFoldDB" id="A0A388THH4"/>
<sequence>MIRRWAIVLLCLLAILSAESKDTYELSPLLIGADAMGRGSAYLGGSDSNHYVFQNYSFLGEEVTPRVSLTVFKLISEINYLSAAYSQDRFSLGFLHVGDSGGYLRDANDNLTGGKISYSDTTLYGAYAFDFAEYKIGARLKYQSKYFSEVDTSAWGLSLDLAGHYALTRYWTLGAELGNLLGTSLRWSDDFEEKIPLNFSFGSQFKLFGPEGWWQEWDWLALRRTDAYADLRLEERNSLLKTGVEFWPHDRVALRLGLQQVNDIEEEQNARLWRFTAGAGLNWQGVYFDYAYNPGDDIAANLTHFFTLSYRFSTPEMPSPSIEVTENPVEIVEIQPLVLRQRMFIDLDDYAWDEIYLLEDLGYLGLMIGYPGSTFRPEQPMTRKELMTVLVRLEEDLGRPFVTENILHFVDVQPGSSPDAHATARRASGSQYMLLRGYPDGEARLDIPVLRSEAAAAFARYEGIAGQDLFGTSLYHDVPLRHWAYKDINLTRQYGLTIGVGDGRYEPDVYLRRLDAARIVSRMRHIQEKRLDLPPLAESPPPPPLVEPRRDTPRVIEPVPPPPPPPPPVERYAPPAEEETYFYYEEEGEMIDLDDFRTDNTSQAEPPPSQPTPPPPPPPASPPPEENDWFIDLEY</sequence>
<feature type="domain" description="SLH" evidence="3">
    <location>
        <begin position="471"/>
        <end position="534"/>
    </location>
</feature>
<feature type="compositionally biased region" description="Pro residues" evidence="1">
    <location>
        <begin position="605"/>
        <end position="624"/>
    </location>
</feature>
<dbReference type="PANTHER" id="PTHR43308">
    <property type="entry name" value="OUTER MEMBRANE PROTEIN ALPHA-RELATED"/>
    <property type="match status" value="1"/>
</dbReference>
<dbReference type="PANTHER" id="PTHR43308:SF1">
    <property type="entry name" value="OUTER MEMBRANE PROTEIN ALPHA"/>
    <property type="match status" value="1"/>
</dbReference>
<comment type="caution">
    <text evidence="4">The sequence shown here is derived from an EMBL/GenBank/DDBJ whole genome shotgun (WGS) entry which is preliminary data.</text>
</comment>